<keyword evidence="5" id="KW-0520">NAD</keyword>
<evidence type="ECO:0000256" key="4">
    <source>
        <dbReference type="ARBA" id="ARBA00023002"/>
    </source>
</evidence>
<dbReference type="InterPro" id="IPR036188">
    <property type="entry name" value="FAD/NAD-bd_sf"/>
</dbReference>
<dbReference type="InterPro" id="IPR045024">
    <property type="entry name" value="NDH-2"/>
</dbReference>
<dbReference type="PRINTS" id="PR00368">
    <property type="entry name" value="FADPNR"/>
</dbReference>
<dbReference type="PANTHER" id="PTHR43706">
    <property type="entry name" value="NADH DEHYDROGENASE"/>
    <property type="match status" value="1"/>
</dbReference>
<evidence type="ECO:0000256" key="2">
    <source>
        <dbReference type="ARBA" id="ARBA00022630"/>
    </source>
</evidence>
<evidence type="ECO:0000256" key="1">
    <source>
        <dbReference type="ARBA" id="ARBA00005272"/>
    </source>
</evidence>
<gene>
    <name evidence="7" type="ORF">ACFP0N_21575</name>
</gene>
<accession>A0ABW1F127</accession>
<organism evidence="7 8">
    <name type="scientific">Kitasatospora aburaviensis</name>
    <dbReference type="NCBI Taxonomy" id="67265"/>
    <lineage>
        <taxon>Bacteria</taxon>
        <taxon>Bacillati</taxon>
        <taxon>Actinomycetota</taxon>
        <taxon>Actinomycetes</taxon>
        <taxon>Kitasatosporales</taxon>
        <taxon>Streptomycetaceae</taxon>
        <taxon>Kitasatospora</taxon>
    </lineage>
</organism>
<dbReference type="InterPro" id="IPR023753">
    <property type="entry name" value="FAD/NAD-binding_dom"/>
</dbReference>
<evidence type="ECO:0000259" key="6">
    <source>
        <dbReference type="Pfam" id="PF07992"/>
    </source>
</evidence>
<evidence type="ECO:0000256" key="3">
    <source>
        <dbReference type="ARBA" id="ARBA00022827"/>
    </source>
</evidence>
<comment type="caution">
    <text evidence="7">The sequence shown here is derived from an EMBL/GenBank/DDBJ whole genome shotgun (WGS) entry which is preliminary data.</text>
</comment>
<evidence type="ECO:0000313" key="8">
    <source>
        <dbReference type="Proteomes" id="UP001596067"/>
    </source>
</evidence>
<reference evidence="8" key="1">
    <citation type="journal article" date="2019" name="Int. J. Syst. Evol. Microbiol.">
        <title>The Global Catalogue of Microorganisms (GCM) 10K type strain sequencing project: providing services to taxonomists for standard genome sequencing and annotation.</title>
        <authorList>
            <consortium name="The Broad Institute Genomics Platform"/>
            <consortium name="The Broad Institute Genome Sequencing Center for Infectious Disease"/>
            <person name="Wu L."/>
            <person name="Ma J."/>
        </authorList>
    </citation>
    <scope>NUCLEOTIDE SEQUENCE [LARGE SCALE GENOMIC DNA]</scope>
    <source>
        <strain evidence="8">CGMCC 4.1469</strain>
    </source>
</reference>
<sequence length="452" mass="48589">MERPRILIVGGGFAGLECARRLERKLAPSEAEISLVTPFSYQLYLPLLPHVAAGVLTPQSVAVSLRRSLRRVHIVPGGAIGVDPRSKVCVVRKITDEVVAQRYDYLVLAPGSVTRTFDIPGLTDYARGMKTLAEATYVRDHVISQLDLASATLDQRERESRLQFVVVGGGYAGTETAACLQRLTTAAALRYPRLDARQIKWHLIDIAPKLMPELGEALGTAALEVLRGRGIDVSLGVSVAEVGAESVKFTDGRVLPCRTLIWTAGVAASPLIATLDAETVRGRIAVTAEMRVPQFEGVFALGDAAAVPDLAKGDGAVCPPTAQHSARQGKVVANNVIAALRGQPLEPYYHKDLGLVVDLGGKDAVSKPVGIELRGVPAQVVARGYHLMAMRTNVAKFRVGANWLLNAAAGDDFVRTGFLARQPARLRDFEYTDAYLTRDQVRAHAQALLAKG</sequence>
<dbReference type="Gene3D" id="3.50.50.100">
    <property type="match status" value="1"/>
</dbReference>
<evidence type="ECO:0000313" key="7">
    <source>
        <dbReference type="EMBL" id="MFC5887563.1"/>
    </source>
</evidence>
<dbReference type="RefSeq" id="WP_313766708.1">
    <property type="nucleotide sequence ID" value="NZ_BAAAVH010000014.1"/>
</dbReference>
<protein>
    <submittedName>
        <fullName evidence="7">NAD(P)/FAD-dependent oxidoreductase</fullName>
    </submittedName>
</protein>
<dbReference type="SUPFAM" id="SSF51905">
    <property type="entry name" value="FAD/NAD(P)-binding domain"/>
    <property type="match status" value="1"/>
</dbReference>
<dbReference type="EMBL" id="JBHSOD010000028">
    <property type="protein sequence ID" value="MFC5887563.1"/>
    <property type="molecule type" value="Genomic_DNA"/>
</dbReference>
<keyword evidence="8" id="KW-1185">Reference proteome</keyword>
<keyword evidence="4" id="KW-0560">Oxidoreductase</keyword>
<proteinExistence type="inferred from homology"/>
<dbReference type="PRINTS" id="PR00411">
    <property type="entry name" value="PNDRDTASEI"/>
</dbReference>
<evidence type="ECO:0000256" key="5">
    <source>
        <dbReference type="ARBA" id="ARBA00023027"/>
    </source>
</evidence>
<dbReference type="Pfam" id="PF07992">
    <property type="entry name" value="Pyr_redox_2"/>
    <property type="match status" value="1"/>
</dbReference>
<comment type="similarity">
    <text evidence="1">Belongs to the NADH dehydrogenase family.</text>
</comment>
<dbReference type="PANTHER" id="PTHR43706:SF45">
    <property type="entry name" value="NADH DEHYDROGENASE-LIKE PROTEIN RV1812C"/>
    <property type="match status" value="1"/>
</dbReference>
<name>A0ABW1F127_9ACTN</name>
<dbReference type="Proteomes" id="UP001596067">
    <property type="component" value="Unassembled WGS sequence"/>
</dbReference>
<keyword evidence="2" id="KW-0285">Flavoprotein</keyword>
<keyword evidence="3" id="KW-0274">FAD</keyword>
<feature type="domain" description="FAD/NAD(P)-binding" evidence="6">
    <location>
        <begin position="5"/>
        <end position="328"/>
    </location>
</feature>